<sequence>MCNYNFYVINFRDLMSSVKGAIRAITALSPLWFFDVRQLAGISQEQIDGKVRTWIFTQILNVKGFIGSEGKLNHQVNLIQRPEKDREYYSFRPPWLFTLSRDYLIAPKGLDARLTQYQNGDSQALVLDKFQIHREVRRMLYHQDMIFRLVSTALLLWGLWPRKVPTPGKIPTSNIVKAAMRVTVLSLTLPALKRLQHFQVDKKAYEQLNEEEKEALPKIMRETEDDRWLPNFFDSGALKFLRSKSLQILRHSVRIFGQYYVILYEPTVVTDTEFRYVLNQRDDVEWERLRLQSRPIWECAGNCFVFSIDPKEVRSVLDLGCGSGEWLVSTSQTELQGATDFCGLDQSSTLFPDTVPLNKDGNRNFDLREGDLTDVKTFPAEWKQKFDLVNMRLVLMWIPRERWSGLAQVLRFVTKPGGWFQSIDFAATEDRASPSDRWGVRLLNHTFRQWLRMKSDVHHHPEEIMDMVRGHLTLSAGNWMTCKFEERVLLFGAAHPQKGDKNIMIPVNVIRRAQLAKWFGNGYHQRGDEPMDGIPKDDAEYDELVADFERECIERGSGIGFMMTSARRSLHDTN</sequence>
<evidence type="ECO:0000313" key="2">
    <source>
        <dbReference type="EMBL" id="PRP77342.1"/>
    </source>
</evidence>
<dbReference type="OrthoDB" id="184880at2759"/>
<gene>
    <name evidence="2" type="ORF">PROFUN_05587</name>
</gene>
<keyword evidence="3" id="KW-1185">Reference proteome</keyword>
<reference evidence="2 3" key="1">
    <citation type="journal article" date="2018" name="Genome Biol. Evol.">
        <title>Multiple Roots of Fruiting Body Formation in Amoebozoa.</title>
        <authorList>
            <person name="Hillmann F."/>
            <person name="Forbes G."/>
            <person name="Novohradska S."/>
            <person name="Ferling I."/>
            <person name="Riege K."/>
            <person name="Groth M."/>
            <person name="Westermann M."/>
            <person name="Marz M."/>
            <person name="Spaller T."/>
            <person name="Winckler T."/>
            <person name="Schaap P."/>
            <person name="Glockner G."/>
        </authorList>
    </citation>
    <scope>NUCLEOTIDE SEQUENCE [LARGE SCALE GENOMIC DNA]</scope>
    <source>
        <strain evidence="2 3">Jena</strain>
    </source>
</reference>
<dbReference type="Pfam" id="PF13489">
    <property type="entry name" value="Methyltransf_23"/>
    <property type="match status" value="1"/>
</dbReference>
<keyword evidence="1" id="KW-0175">Coiled coil</keyword>
<evidence type="ECO:0008006" key="4">
    <source>
        <dbReference type="Google" id="ProtNLM"/>
    </source>
</evidence>
<dbReference type="AlphaFoldDB" id="A0A2P6N061"/>
<evidence type="ECO:0000256" key="1">
    <source>
        <dbReference type="SAM" id="Coils"/>
    </source>
</evidence>
<comment type="caution">
    <text evidence="2">The sequence shown here is derived from an EMBL/GenBank/DDBJ whole genome shotgun (WGS) entry which is preliminary data.</text>
</comment>
<dbReference type="Proteomes" id="UP000241769">
    <property type="component" value="Unassembled WGS sequence"/>
</dbReference>
<dbReference type="EMBL" id="MDYQ01000269">
    <property type="protein sequence ID" value="PRP77342.1"/>
    <property type="molecule type" value="Genomic_DNA"/>
</dbReference>
<feature type="coiled-coil region" evidence="1">
    <location>
        <begin position="195"/>
        <end position="222"/>
    </location>
</feature>
<protein>
    <recommendedName>
        <fullName evidence="4">Methyltransferase domain-containing protein</fullName>
    </recommendedName>
</protein>
<dbReference type="CDD" id="cd02440">
    <property type="entry name" value="AdoMet_MTases"/>
    <property type="match status" value="1"/>
</dbReference>
<organism evidence="2 3">
    <name type="scientific">Planoprotostelium fungivorum</name>
    <dbReference type="NCBI Taxonomy" id="1890364"/>
    <lineage>
        <taxon>Eukaryota</taxon>
        <taxon>Amoebozoa</taxon>
        <taxon>Evosea</taxon>
        <taxon>Variosea</taxon>
        <taxon>Cavosteliida</taxon>
        <taxon>Cavosteliaceae</taxon>
        <taxon>Planoprotostelium</taxon>
    </lineage>
</organism>
<dbReference type="Gene3D" id="3.40.50.150">
    <property type="entry name" value="Vaccinia Virus protein VP39"/>
    <property type="match status" value="1"/>
</dbReference>
<name>A0A2P6N061_9EUKA</name>
<evidence type="ECO:0000313" key="3">
    <source>
        <dbReference type="Proteomes" id="UP000241769"/>
    </source>
</evidence>
<dbReference type="SUPFAM" id="SSF53335">
    <property type="entry name" value="S-adenosyl-L-methionine-dependent methyltransferases"/>
    <property type="match status" value="1"/>
</dbReference>
<dbReference type="InParanoid" id="A0A2P6N061"/>
<proteinExistence type="predicted"/>
<accession>A0A2P6N061</accession>
<dbReference type="InterPro" id="IPR029063">
    <property type="entry name" value="SAM-dependent_MTases_sf"/>
</dbReference>